<protein>
    <submittedName>
        <fullName evidence="1">Uncharacterized protein</fullName>
    </submittedName>
</protein>
<sequence>MGRGKLTMELIRNERSRMITYHKRKKGLTKKAREFQILCGVDACVIILGPKLNDHPVDVETWPTDRNEVRRIINRFRSEGTDRKKTQDLSYFFEARKKKLDDEIAKLRKACTEAKFPAWDNRLNLLSLEQLRVLAGVFESKLDVARGWISKLKGNPFLMEDSKSGINAAGSISDKSSFLAPLLPKNIELEALNLQQPFSCAKPVDMPLATCYPSHQLQQMLPFNVNPINSPMLMMMNHEDYGHFGGLSSSSTIKSTVQYNYDPATEMIGNMVFNNPSWAHSASYHGPSRQPISPYRQGPMTQNVSSQLCIPHEPTSTTVQEDKKRSTITVDSVRQETMHLLIQKMRPYLLAWLRRSRSGPASLVRRFSYKDMKRATDGFRRIIYSNTHGAAYRARFQDGEVALVKEVKDLNQGKDKFFKEVQLLGQLHHRHLLPLKGFSIGCKRLLVFDNIENGSLKEHLNDPLKTPLNWNTRLQIAIGVAAALEYLLLFSNPPIYHVSISASNVMLDENYTAKISDVGLLNSVGDYVTMPHSSNSEDCMDHACGNLTFQLGVLILELITGQSSEKGSTDLIQWIQESRFRSSIQKMIDPDLGNNYDSRELKNLLAVARLCIKSGDKPKFSIPQIFRVSSPKILDSTDGYQVTLS</sequence>
<dbReference type="Proteomes" id="UP000309997">
    <property type="component" value="Unassembled WGS sequence"/>
</dbReference>
<gene>
    <name evidence="1" type="ORF">D5086_001940</name>
</gene>
<proteinExistence type="predicted"/>
<evidence type="ECO:0000313" key="2">
    <source>
        <dbReference type="Proteomes" id="UP000309997"/>
    </source>
</evidence>
<dbReference type="EMBL" id="RCHU02000001">
    <property type="protein sequence ID" value="KAL3610920.1"/>
    <property type="molecule type" value="Genomic_DNA"/>
</dbReference>
<organism evidence="1 2">
    <name type="scientific">Populus alba</name>
    <name type="common">White poplar</name>
    <dbReference type="NCBI Taxonomy" id="43335"/>
    <lineage>
        <taxon>Eukaryota</taxon>
        <taxon>Viridiplantae</taxon>
        <taxon>Streptophyta</taxon>
        <taxon>Embryophyta</taxon>
        <taxon>Tracheophyta</taxon>
        <taxon>Spermatophyta</taxon>
        <taxon>Magnoliopsida</taxon>
        <taxon>eudicotyledons</taxon>
        <taxon>Gunneridae</taxon>
        <taxon>Pentapetalae</taxon>
        <taxon>rosids</taxon>
        <taxon>fabids</taxon>
        <taxon>Malpighiales</taxon>
        <taxon>Salicaceae</taxon>
        <taxon>Saliceae</taxon>
        <taxon>Populus</taxon>
    </lineage>
</organism>
<comment type="caution">
    <text evidence="1">The sequence shown here is derived from an EMBL/GenBank/DDBJ whole genome shotgun (WGS) entry which is preliminary data.</text>
</comment>
<evidence type="ECO:0000313" key="1">
    <source>
        <dbReference type="EMBL" id="KAL3610920.1"/>
    </source>
</evidence>
<name>A0ACC4D1Q6_POPAL</name>
<keyword evidence="2" id="KW-1185">Reference proteome</keyword>
<reference evidence="1 2" key="1">
    <citation type="journal article" date="2024" name="Plant Biotechnol. J.">
        <title>Genome and CRISPR/Cas9 system of a widespread forest tree (Populus alba) in the world.</title>
        <authorList>
            <person name="Liu Y.J."/>
            <person name="Jiang P.F."/>
            <person name="Han X.M."/>
            <person name="Li X.Y."/>
            <person name="Wang H.M."/>
            <person name="Wang Y.J."/>
            <person name="Wang X.X."/>
            <person name="Zeng Q.Y."/>
        </authorList>
    </citation>
    <scope>NUCLEOTIDE SEQUENCE [LARGE SCALE GENOMIC DNA]</scope>
    <source>
        <strain evidence="2">cv. PAL-ZL1</strain>
    </source>
</reference>
<accession>A0ACC4D1Q6</accession>